<organism evidence="1 2">
    <name type="scientific">Peloplasma aerotolerans</name>
    <dbReference type="NCBI Taxonomy" id="3044389"/>
    <lineage>
        <taxon>Bacteria</taxon>
        <taxon>Bacillati</taxon>
        <taxon>Mycoplasmatota</taxon>
        <taxon>Mollicutes</taxon>
        <taxon>Acholeplasmatales</taxon>
        <taxon>Acholeplasmataceae</taxon>
        <taxon>Peloplasma</taxon>
    </lineage>
</organism>
<comment type="caution">
    <text evidence="1">The sequence shown here is derived from an EMBL/GenBank/DDBJ whole genome shotgun (WGS) entry which is preliminary data.</text>
</comment>
<keyword evidence="2" id="KW-1185">Reference proteome</keyword>
<evidence type="ECO:0000313" key="2">
    <source>
        <dbReference type="Proteomes" id="UP001431532"/>
    </source>
</evidence>
<sequence>MVEKNPLFGEKRLLIHKQKAIPKSDKTAFSNIITLYACNLELLKFFLKEKVVLSHENKILRGKSKIDYYRRYRPDDDTLKEYLELIRCFWINLIDHTKVVKEYMEKSIDDSPALDYRNSEGGNLLFRPIGQVPFVQTAIKIYSLEESWECVFAKLKEIPFELGKTPWVEVVWNSINKKMLTRGRDKLIKQLMFYMSEKTFLSNTEIQDMIKNYRASKQLDDDYDVLEEINRSIIIDFT</sequence>
<gene>
    <name evidence="1" type="ORF">QJ521_08170</name>
</gene>
<dbReference type="AlphaFoldDB" id="A0AAW6U6S8"/>
<name>A0AAW6U6S8_9MOLU</name>
<evidence type="ECO:0000313" key="1">
    <source>
        <dbReference type="EMBL" id="MDI6453540.1"/>
    </source>
</evidence>
<proteinExistence type="predicted"/>
<dbReference type="RefSeq" id="WP_282839973.1">
    <property type="nucleotide sequence ID" value="NZ_JASCXW010000033.1"/>
</dbReference>
<reference evidence="1" key="1">
    <citation type="submission" date="2023-05" db="EMBL/GenBank/DDBJ databases">
        <title>Mariniplasma microaerophilum sp. nov., a novel anaerobic mollicute isolated from terrestrial mud volcano, Taman Peninsula, Russia.</title>
        <authorList>
            <person name="Khomyakova M.A."/>
            <person name="Merkel A.Y."/>
            <person name="Slobodkin A.I."/>
        </authorList>
    </citation>
    <scope>NUCLEOTIDE SEQUENCE</scope>
    <source>
        <strain evidence="1">M4Ah</strain>
    </source>
</reference>
<protein>
    <submittedName>
        <fullName evidence="1">Uncharacterized protein</fullName>
    </submittedName>
</protein>
<accession>A0AAW6U6S8</accession>
<dbReference type="EMBL" id="JASCXW010000033">
    <property type="protein sequence ID" value="MDI6453540.1"/>
    <property type="molecule type" value="Genomic_DNA"/>
</dbReference>
<dbReference type="Proteomes" id="UP001431532">
    <property type="component" value="Unassembled WGS sequence"/>
</dbReference>